<evidence type="ECO:0000313" key="11">
    <source>
        <dbReference type="Proteomes" id="UP000593735"/>
    </source>
</evidence>
<gene>
    <name evidence="10" type="ORF">INP52_05130</name>
</gene>
<comment type="similarity">
    <text evidence="2">Belongs to the class-V pyridoxal-phosphate-dependent aminotransferase family. NifS/IscS subfamily.</text>
</comment>
<evidence type="ECO:0000256" key="6">
    <source>
        <dbReference type="ARBA" id="ARBA00023004"/>
    </source>
</evidence>
<evidence type="ECO:0000256" key="3">
    <source>
        <dbReference type="ARBA" id="ARBA00022679"/>
    </source>
</evidence>
<dbReference type="InterPro" id="IPR016454">
    <property type="entry name" value="Cysteine_dSase"/>
</dbReference>
<dbReference type="Gene3D" id="3.90.1150.10">
    <property type="entry name" value="Aspartate Aminotransferase, domain 1"/>
    <property type="match status" value="1"/>
</dbReference>
<evidence type="ECO:0000256" key="5">
    <source>
        <dbReference type="ARBA" id="ARBA00022898"/>
    </source>
</evidence>
<evidence type="ECO:0000256" key="7">
    <source>
        <dbReference type="ARBA" id="ARBA00023014"/>
    </source>
</evidence>
<keyword evidence="11" id="KW-1185">Reference proteome</keyword>
<dbReference type="InterPro" id="IPR015421">
    <property type="entry name" value="PyrdxlP-dep_Trfase_major"/>
</dbReference>
<dbReference type="AlphaFoldDB" id="A0A7S7M6W9"/>
<keyword evidence="4" id="KW-0479">Metal-binding</keyword>
<feature type="domain" description="Aminotransferase class V" evidence="9">
    <location>
        <begin position="6"/>
        <end position="374"/>
    </location>
</feature>
<dbReference type="Proteomes" id="UP000593735">
    <property type="component" value="Chromosome"/>
</dbReference>
<dbReference type="Gene3D" id="3.40.640.10">
    <property type="entry name" value="Type I PLP-dependent aspartate aminotransferase-like (Major domain)"/>
    <property type="match status" value="1"/>
</dbReference>
<dbReference type="GO" id="GO:0051536">
    <property type="term" value="F:iron-sulfur cluster binding"/>
    <property type="evidence" value="ECO:0007669"/>
    <property type="project" value="UniProtKB-KW"/>
</dbReference>
<dbReference type="GO" id="GO:0046872">
    <property type="term" value="F:metal ion binding"/>
    <property type="evidence" value="ECO:0007669"/>
    <property type="project" value="UniProtKB-KW"/>
</dbReference>
<comment type="catalytic activity">
    <reaction evidence="8">
        <text>(sulfur carrier)-H + L-cysteine = (sulfur carrier)-SH + L-alanine</text>
        <dbReference type="Rhea" id="RHEA:43892"/>
        <dbReference type="Rhea" id="RHEA-COMP:14737"/>
        <dbReference type="Rhea" id="RHEA-COMP:14739"/>
        <dbReference type="ChEBI" id="CHEBI:29917"/>
        <dbReference type="ChEBI" id="CHEBI:35235"/>
        <dbReference type="ChEBI" id="CHEBI:57972"/>
        <dbReference type="ChEBI" id="CHEBI:64428"/>
        <dbReference type="EC" id="2.8.1.7"/>
    </reaction>
</comment>
<evidence type="ECO:0000259" key="9">
    <source>
        <dbReference type="Pfam" id="PF00266"/>
    </source>
</evidence>
<dbReference type="SUPFAM" id="SSF53383">
    <property type="entry name" value="PLP-dependent transferases"/>
    <property type="match status" value="1"/>
</dbReference>
<evidence type="ECO:0000256" key="4">
    <source>
        <dbReference type="ARBA" id="ARBA00022723"/>
    </source>
</evidence>
<dbReference type="RefSeq" id="WP_194369642.1">
    <property type="nucleotide sequence ID" value="NZ_CP063767.1"/>
</dbReference>
<evidence type="ECO:0000256" key="8">
    <source>
        <dbReference type="ARBA" id="ARBA00050776"/>
    </source>
</evidence>
<dbReference type="EMBL" id="CP063767">
    <property type="protein sequence ID" value="QOY59834.1"/>
    <property type="molecule type" value="Genomic_DNA"/>
</dbReference>
<dbReference type="PANTHER" id="PTHR11601:SF34">
    <property type="entry name" value="CYSTEINE DESULFURASE"/>
    <property type="match status" value="1"/>
</dbReference>
<dbReference type="Gene3D" id="1.10.260.50">
    <property type="match status" value="1"/>
</dbReference>
<dbReference type="InterPro" id="IPR000192">
    <property type="entry name" value="Aminotrans_V_dom"/>
</dbReference>
<dbReference type="KEGG" id="tio:INP52_05130"/>
<organism evidence="10 11">
    <name type="scientific">Thermophilibacter immobilis</name>
    <dbReference type="NCBI Taxonomy" id="2779519"/>
    <lineage>
        <taxon>Bacteria</taxon>
        <taxon>Bacillati</taxon>
        <taxon>Actinomycetota</taxon>
        <taxon>Coriobacteriia</taxon>
        <taxon>Coriobacteriales</taxon>
        <taxon>Atopobiaceae</taxon>
        <taxon>Thermophilibacter</taxon>
    </lineage>
</organism>
<dbReference type="Pfam" id="PF00266">
    <property type="entry name" value="Aminotran_5"/>
    <property type="match status" value="1"/>
</dbReference>
<keyword evidence="3" id="KW-0808">Transferase</keyword>
<evidence type="ECO:0000313" key="10">
    <source>
        <dbReference type="EMBL" id="QOY59834.1"/>
    </source>
</evidence>
<protein>
    <submittedName>
        <fullName evidence="10">Cysteine desulfurase</fullName>
    </submittedName>
</protein>
<dbReference type="InterPro" id="IPR015424">
    <property type="entry name" value="PyrdxlP-dep_Trfase"/>
</dbReference>
<keyword evidence="6" id="KW-0408">Iron</keyword>
<dbReference type="PIRSF" id="PIRSF005572">
    <property type="entry name" value="NifS"/>
    <property type="match status" value="1"/>
</dbReference>
<dbReference type="InterPro" id="IPR015422">
    <property type="entry name" value="PyrdxlP-dep_Trfase_small"/>
</dbReference>
<dbReference type="GO" id="GO:0031071">
    <property type="term" value="F:cysteine desulfurase activity"/>
    <property type="evidence" value="ECO:0007669"/>
    <property type="project" value="UniProtKB-EC"/>
</dbReference>
<keyword evidence="7" id="KW-0411">Iron-sulfur</keyword>
<dbReference type="PANTHER" id="PTHR11601">
    <property type="entry name" value="CYSTEINE DESULFURYLASE FAMILY MEMBER"/>
    <property type="match status" value="1"/>
</dbReference>
<name>A0A7S7M6W9_9ACTN</name>
<keyword evidence="5" id="KW-0663">Pyridoxal phosphate</keyword>
<evidence type="ECO:0000256" key="2">
    <source>
        <dbReference type="ARBA" id="ARBA00006490"/>
    </source>
</evidence>
<comment type="cofactor">
    <cofactor evidence="1">
        <name>pyridoxal 5'-phosphate</name>
        <dbReference type="ChEBI" id="CHEBI:597326"/>
    </cofactor>
</comment>
<accession>A0A7S7M6W9</accession>
<proteinExistence type="inferred from homology"/>
<evidence type="ECO:0000256" key="1">
    <source>
        <dbReference type="ARBA" id="ARBA00001933"/>
    </source>
</evidence>
<reference evidence="10 11" key="1">
    <citation type="submission" date="2020-10" db="EMBL/GenBank/DDBJ databases">
        <title>Olsenella immobilis sp.nov., isolated from the mud in a fermentation cellar used for the production of Chinese strong-flavoured liquor.</title>
        <authorList>
            <person name="Lu L."/>
        </authorList>
    </citation>
    <scope>NUCLEOTIDE SEQUENCE [LARGE SCALE GENOMIC DNA]</scope>
    <source>
        <strain evidence="10 11">LZLJ-2</strain>
    </source>
</reference>
<sequence length="403" mass="41948">MPHKIVYLDYAASAPARPESLAAERSYEEGPLAGANPNSLHTLGREAARALDGARAELARCLGGGFRPADVTFTSGGTESNNLAVIGLAEGARARAARRRTVVLSAIEHDSVLDLVGPLRERGFEVALARPGSDGVVRAETVRALVDEDCALVSVMAANNETGVLQSVDELARVAHDAGALFHTDAVQAFCRVPLDLSRADAVSVAAHKLGGPVGVGALAVRGRFPLRPLSFGGGQELGRRAGTQDVRGALAFAAVVRSTSATLDQTRATVAGRAQALYERLCATGSGIAPTTTVVVDAGRLPGIVSVVVDGLDSETLILELDQAGFEVSAGSACSSGSLDASHVLRAMGMARGRALGSLRISFDERVDPRDLELFADALLAIVSRHRSARRTGRARKTQGEH</sequence>